<dbReference type="InterPro" id="IPR013083">
    <property type="entry name" value="Znf_RING/FYVE/PHD"/>
</dbReference>
<keyword evidence="3" id="KW-0862">Zinc</keyword>
<proteinExistence type="predicted"/>
<dbReference type="PROSITE" id="PS50105">
    <property type="entry name" value="SAM_DOMAIN"/>
    <property type="match status" value="1"/>
</dbReference>
<gene>
    <name evidence="8" type="ORF">KUTeg_003658</name>
</gene>
<evidence type="ECO:0000313" key="9">
    <source>
        <dbReference type="Proteomes" id="UP001217089"/>
    </source>
</evidence>
<comment type="caution">
    <text evidence="8">The sequence shown here is derived from an EMBL/GenBank/DDBJ whole genome shotgun (WGS) entry which is preliminary data.</text>
</comment>
<keyword evidence="5" id="KW-0472">Membrane</keyword>
<keyword evidence="9" id="KW-1185">Reference proteome</keyword>
<dbReference type="SUPFAM" id="SSF57850">
    <property type="entry name" value="RING/U-box"/>
    <property type="match status" value="1"/>
</dbReference>
<protein>
    <recommendedName>
        <fullName evidence="10">Bifunctional apoptosis regulator</fullName>
    </recommendedName>
</protein>
<evidence type="ECO:0000256" key="3">
    <source>
        <dbReference type="ARBA" id="ARBA00022833"/>
    </source>
</evidence>
<dbReference type="Pfam" id="PF00536">
    <property type="entry name" value="SAM_1"/>
    <property type="match status" value="1"/>
</dbReference>
<dbReference type="EMBL" id="JARBDR010000214">
    <property type="protein sequence ID" value="KAJ8318567.1"/>
    <property type="molecule type" value="Genomic_DNA"/>
</dbReference>
<dbReference type="Proteomes" id="UP001217089">
    <property type="component" value="Unassembled WGS sequence"/>
</dbReference>
<sequence length="556" mass="66092">MIHYKIKIRVYSNTKDKMENDNEIDTGSNGDNDRQVELQRNVSQSDFTCGCCYELMVQATTLNCGHSFCRICLARWFLASKKAECPTCQYHERENAVIYLAWFWRNSDDDLLIKKPARKWNYDDVSLWLSQLGEWTAQYVTAVEHNKIDGSLLLGMDEESIESMLNVSVPLHKKVILESLDILKEQGMKLPANLWEFKALNPGLALFLLYGLKDYPRTTMIYLYFFEYDTLFLPIVYGASPQDDSNPFSSTSYLLYGYQPKTESYIDFVTKFTFIPYWVVARFTWNWMDIHYWTSRFVLANCIALTILEANNIKWLLNGGWRQNRQLLKGFFKGWASILTFVIFWPVIPSFVCDCFFYVALYFSPYVVYKLFIPKLYFVCDNICVVLAGLYRIQKEHILDMSIKLFKFLNLNLTCDNLDVTFTHLIIDLVFFSNFKSFKYYIFTFHLQTAYFENHNIITYLLKIFFSQLKVLFNASTFYQFKDYFMLFNIYINCNYDTFCLCIIMSRFLWVIVNYIALHFVDGFIVLSMFLFMKIYQKIYNFYHFNFTFLKIGFIF</sequence>
<dbReference type="SMART" id="SM00184">
    <property type="entry name" value="RING"/>
    <property type="match status" value="1"/>
</dbReference>
<dbReference type="InterPro" id="IPR001841">
    <property type="entry name" value="Znf_RING"/>
</dbReference>
<evidence type="ECO:0000313" key="8">
    <source>
        <dbReference type="EMBL" id="KAJ8318567.1"/>
    </source>
</evidence>
<name>A0ABQ9FRJ3_TEGGR</name>
<reference evidence="8 9" key="1">
    <citation type="submission" date="2022-12" db="EMBL/GenBank/DDBJ databases">
        <title>Chromosome-level genome of Tegillarca granosa.</title>
        <authorList>
            <person name="Kim J."/>
        </authorList>
    </citation>
    <scope>NUCLEOTIDE SEQUENCE [LARGE SCALE GENOMIC DNA]</scope>
    <source>
        <strain evidence="8">Teg-2019</strain>
        <tissue evidence="8">Adductor muscle</tissue>
    </source>
</reference>
<dbReference type="Gene3D" id="3.30.40.10">
    <property type="entry name" value="Zinc/RING finger domain, C3HC4 (zinc finger)"/>
    <property type="match status" value="1"/>
</dbReference>
<evidence type="ECO:0000259" key="7">
    <source>
        <dbReference type="PROSITE" id="PS50105"/>
    </source>
</evidence>
<feature type="domain" description="RING-type" evidence="6">
    <location>
        <begin position="49"/>
        <end position="89"/>
    </location>
</feature>
<dbReference type="InterPro" id="IPR013761">
    <property type="entry name" value="SAM/pointed_sf"/>
</dbReference>
<keyword evidence="5" id="KW-1133">Transmembrane helix</keyword>
<dbReference type="PROSITE" id="PS50089">
    <property type="entry name" value="ZF_RING_2"/>
    <property type="match status" value="1"/>
</dbReference>
<feature type="transmembrane region" description="Helical" evidence="5">
    <location>
        <begin position="376"/>
        <end position="393"/>
    </location>
</feature>
<accession>A0ABQ9FRJ3</accession>
<feature type="transmembrane region" description="Helical" evidence="5">
    <location>
        <begin position="512"/>
        <end position="533"/>
    </location>
</feature>
<dbReference type="Pfam" id="PF13923">
    <property type="entry name" value="zf-C3HC4_2"/>
    <property type="match status" value="1"/>
</dbReference>
<evidence type="ECO:0000256" key="2">
    <source>
        <dbReference type="ARBA" id="ARBA00022771"/>
    </source>
</evidence>
<evidence type="ECO:0008006" key="10">
    <source>
        <dbReference type="Google" id="ProtNLM"/>
    </source>
</evidence>
<keyword evidence="2 4" id="KW-0863">Zinc-finger</keyword>
<feature type="transmembrane region" description="Helical" evidence="5">
    <location>
        <begin position="338"/>
        <end position="364"/>
    </location>
</feature>
<dbReference type="SUPFAM" id="SSF47769">
    <property type="entry name" value="SAM/Pointed domain"/>
    <property type="match status" value="1"/>
</dbReference>
<feature type="transmembrane region" description="Helical" evidence="5">
    <location>
        <begin position="484"/>
        <end position="506"/>
    </location>
</feature>
<feature type="domain" description="SAM" evidence="7">
    <location>
        <begin position="120"/>
        <end position="186"/>
    </location>
</feature>
<keyword evidence="5" id="KW-0812">Transmembrane</keyword>
<evidence type="ECO:0000256" key="4">
    <source>
        <dbReference type="PROSITE-ProRule" id="PRU00175"/>
    </source>
</evidence>
<evidence type="ECO:0000256" key="5">
    <source>
        <dbReference type="SAM" id="Phobius"/>
    </source>
</evidence>
<evidence type="ECO:0000259" key="6">
    <source>
        <dbReference type="PROSITE" id="PS50089"/>
    </source>
</evidence>
<dbReference type="InterPro" id="IPR017907">
    <property type="entry name" value="Znf_RING_CS"/>
</dbReference>
<dbReference type="SMART" id="SM00454">
    <property type="entry name" value="SAM"/>
    <property type="match status" value="1"/>
</dbReference>
<dbReference type="PANTHER" id="PTHR23327">
    <property type="entry name" value="RING FINGER PROTEIN 127"/>
    <property type="match status" value="1"/>
</dbReference>
<dbReference type="InterPro" id="IPR001660">
    <property type="entry name" value="SAM"/>
</dbReference>
<dbReference type="CDD" id="cd16497">
    <property type="entry name" value="RING-HC_BAR"/>
    <property type="match status" value="1"/>
</dbReference>
<dbReference type="PROSITE" id="PS00518">
    <property type="entry name" value="ZF_RING_1"/>
    <property type="match status" value="1"/>
</dbReference>
<keyword evidence="1" id="KW-0479">Metal-binding</keyword>
<dbReference type="Gene3D" id="1.10.150.50">
    <property type="entry name" value="Transcription Factor, Ets-1"/>
    <property type="match status" value="1"/>
</dbReference>
<organism evidence="8 9">
    <name type="scientific">Tegillarca granosa</name>
    <name type="common">Malaysian cockle</name>
    <name type="synonym">Anadara granosa</name>
    <dbReference type="NCBI Taxonomy" id="220873"/>
    <lineage>
        <taxon>Eukaryota</taxon>
        <taxon>Metazoa</taxon>
        <taxon>Spiralia</taxon>
        <taxon>Lophotrochozoa</taxon>
        <taxon>Mollusca</taxon>
        <taxon>Bivalvia</taxon>
        <taxon>Autobranchia</taxon>
        <taxon>Pteriomorphia</taxon>
        <taxon>Arcoida</taxon>
        <taxon>Arcoidea</taxon>
        <taxon>Arcidae</taxon>
        <taxon>Tegillarca</taxon>
    </lineage>
</organism>
<evidence type="ECO:0000256" key="1">
    <source>
        <dbReference type="ARBA" id="ARBA00022723"/>
    </source>
</evidence>